<dbReference type="Gene3D" id="2.40.70.10">
    <property type="entry name" value="Acid Proteases"/>
    <property type="match status" value="1"/>
</dbReference>
<evidence type="ECO:0000313" key="2">
    <source>
        <dbReference type="Proteomes" id="UP000838878"/>
    </source>
</evidence>
<organism evidence="1 2">
    <name type="scientific">Brenthis ino</name>
    <name type="common">lesser marbled fritillary</name>
    <dbReference type="NCBI Taxonomy" id="405034"/>
    <lineage>
        <taxon>Eukaryota</taxon>
        <taxon>Metazoa</taxon>
        <taxon>Ecdysozoa</taxon>
        <taxon>Arthropoda</taxon>
        <taxon>Hexapoda</taxon>
        <taxon>Insecta</taxon>
        <taxon>Pterygota</taxon>
        <taxon>Neoptera</taxon>
        <taxon>Endopterygota</taxon>
        <taxon>Lepidoptera</taxon>
        <taxon>Glossata</taxon>
        <taxon>Ditrysia</taxon>
        <taxon>Papilionoidea</taxon>
        <taxon>Nymphalidae</taxon>
        <taxon>Heliconiinae</taxon>
        <taxon>Argynnini</taxon>
        <taxon>Brenthis</taxon>
    </lineage>
</organism>
<dbReference type="EMBL" id="OV170223">
    <property type="protein sequence ID" value="CAH0723437.1"/>
    <property type="molecule type" value="Genomic_DNA"/>
</dbReference>
<evidence type="ECO:0008006" key="3">
    <source>
        <dbReference type="Google" id="ProtNLM"/>
    </source>
</evidence>
<name>A0A8J9V1D0_9NEOP</name>
<gene>
    <name evidence="1" type="ORF">BINO364_LOCUS9266</name>
</gene>
<keyword evidence="2" id="KW-1185">Reference proteome</keyword>
<accession>A0A8J9V1D0</accession>
<dbReference type="OrthoDB" id="5920040at2759"/>
<proteinExistence type="predicted"/>
<protein>
    <recommendedName>
        <fullName evidence="3">Peptidase A2 domain-containing protein</fullName>
    </recommendedName>
</protein>
<dbReference type="Proteomes" id="UP000838878">
    <property type="component" value="Chromosome 3"/>
</dbReference>
<dbReference type="PANTHER" id="PTHR47331">
    <property type="entry name" value="PHD-TYPE DOMAIN-CONTAINING PROTEIN"/>
    <property type="match status" value="1"/>
</dbReference>
<feature type="non-terminal residue" evidence="1">
    <location>
        <position position="734"/>
    </location>
</feature>
<dbReference type="PANTHER" id="PTHR47331:SF5">
    <property type="entry name" value="RIBONUCLEASE H"/>
    <property type="match status" value="1"/>
</dbReference>
<sequence length="734" mass="81781">MGKQQHCGSFEEIQGQIEVLNPTNLDEELEERDSIELEFATLIATAQQFQTTQASSSKFNKFLKDRADILETYNHPRSSGNTNSELNNFNKKKRAQANVFAARISELTETVKGHAPTCEVCKGTHRIYDCENFKSKTIEERQALVTNLRLCRNCLRRGHDVYYCRARSCRKCKRRHNSLICSNGKQSCPQGNAAHAIENVSPPAAELTVNLARDNVNKVTLLSTALVEAVNPVNNKSEIVRVLLDCGAESSLISKGLQDKLDLQSTPVEPINLIGIGNATSHCTNKVCSFHLKSLHSDYVAKLTCPVLPELTGDIPRLSINTNNLNIPSDVQLADTNFHKSSPIDVLIGADLFWHIVGCERRSLGSNKPYLINSEFGWILSGPIYIGTRPSNLNCNFQVVSPQADNLDKLLIRFWELEEASPNKLLSPDEKACEEHFQAHTTRDSAGRFCVRLPLKDSPSCLGNSYITARKRFLNLEKRFRAQPELKAQYIKFISEYIMLGHCTVLSGPRVVFHCGKFKSNVPSIFESALIDPQENLTLSESTSILGLQWKPSTDTLNIVVSIPDQTGDYITKRLILSHSFKIFDPLGLISPCTIRPKVLMQELWRRSIGWDEPVPCDLQQTWDELKQDLSKLEFAQVPRLALCDSPVSLELHSFCDASATAHGCCLYMRSGNDNGQVVVRLLCAKSRVNPSKPTTIPRLELLGALLAARLCQICSRVPSVARFHAVSIGAILA</sequence>
<dbReference type="AlphaFoldDB" id="A0A8J9V1D0"/>
<evidence type="ECO:0000313" key="1">
    <source>
        <dbReference type="EMBL" id="CAH0723437.1"/>
    </source>
</evidence>
<dbReference type="InterPro" id="IPR021109">
    <property type="entry name" value="Peptidase_aspartic_dom_sf"/>
</dbReference>
<reference evidence="1" key="1">
    <citation type="submission" date="2021-12" db="EMBL/GenBank/DDBJ databases">
        <authorList>
            <person name="Martin H S."/>
        </authorList>
    </citation>
    <scope>NUCLEOTIDE SEQUENCE</scope>
</reference>
<dbReference type="Pfam" id="PF05380">
    <property type="entry name" value="Peptidase_A17"/>
    <property type="match status" value="1"/>
</dbReference>
<dbReference type="InterPro" id="IPR008042">
    <property type="entry name" value="Retrotrans_Pao"/>
</dbReference>